<evidence type="ECO:0000313" key="2">
    <source>
        <dbReference type="EMBL" id="RKD75649.1"/>
    </source>
</evidence>
<dbReference type="CDD" id="cd05243">
    <property type="entry name" value="SDR_a5"/>
    <property type="match status" value="1"/>
</dbReference>
<dbReference type="RefSeq" id="WP_120192512.1">
    <property type="nucleotide sequence ID" value="NZ_RAPK01000007.1"/>
</dbReference>
<dbReference type="Proteomes" id="UP000285120">
    <property type="component" value="Unassembled WGS sequence"/>
</dbReference>
<organism evidence="2 3">
    <name type="scientific">Sinobaca qinghaiensis</name>
    <dbReference type="NCBI Taxonomy" id="342944"/>
    <lineage>
        <taxon>Bacteria</taxon>
        <taxon>Bacillati</taxon>
        <taxon>Bacillota</taxon>
        <taxon>Bacilli</taxon>
        <taxon>Bacillales</taxon>
        <taxon>Sporolactobacillaceae</taxon>
        <taxon>Sinobaca</taxon>
    </lineage>
</organism>
<dbReference type="AlphaFoldDB" id="A0A419V6Q5"/>
<protein>
    <submittedName>
        <fullName evidence="2">Putative NAD(P)-binding protein</fullName>
    </submittedName>
</protein>
<dbReference type="EMBL" id="RAPK01000007">
    <property type="protein sequence ID" value="RKD75649.1"/>
    <property type="molecule type" value="Genomic_DNA"/>
</dbReference>
<dbReference type="InterPro" id="IPR036291">
    <property type="entry name" value="NAD(P)-bd_dom_sf"/>
</dbReference>
<sequence>MNILIVGANGKIARQLIKILAEEKDYHITAMIRKEEQAAELKELGADETIVSNLEGDISSVFEAQEAVVFAAGSGGHTGADKTILIDLWGARKAVDAAKEHGARRFLMVGSMRSSNPDEGPDSMKHYFVAKKLADEYLQHSGLNYTIVRPGRLTDHTPSGKVRIAPALGELGEVTRTDIAEVLARSIKAETTFFKAFDVIDGDIDIEKAVQSM</sequence>
<feature type="domain" description="NAD(P)-binding" evidence="1">
    <location>
        <begin position="7"/>
        <end position="188"/>
    </location>
</feature>
<reference evidence="2 3" key="1">
    <citation type="submission" date="2018-09" db="EMBL/GenBank/DDBJ databases">
        <title>Genomic Encyclopedia of Archaeal and Bacterial Type Strains, Phase II (KMG-II): from individual species to whole genera.</title>
        <authorList>
            <person name="Goeker M."/>
        </authorList>
    </citation>
    <scope>NUCLEOTIDE SEQUENCE [LARGE SCALE GENOMIC DNA]</scope>
    <source>
        <strain evidence="2 3">DSM 17008</strain>
    </source>
</reference>
<dbReference type="PANTHER" id="PTHR15020">
    <property type="entry name" value="FLAVIN REDUCTASE-RELATED"/>
    <property type="match status" value="1"/>
</dbReference>
<evidence type="ECO:0000313" key="3">
    <source>
        <dbReference type="Proteomes" id="UP000285120"/>
    </source>
</evidence>
<dbReference type="SUPFAM" id="SSF51735">
    <property type="entry name" value="NAD(P)-binding Rossmann-fold domains"/>
    <property type="match status" value="1"/>
</dbReference>
<name>A0A419V6Q5_9BACL</name>
<comment type="caution">
    <text evidence="2">The sequence shown here is derived from an EMBL/GenBank/DDBJ whole genome shotgun (WGS) entry which is preliminary data.</text>
</comment>
<accession>A0A419V6Q5</accession>
<dbReference type="Pfam" id="PF13460">
    <property type="entry name" value="NAD_binding_10"/>
    <property type="match status" value="1"/>
</dbReference>
<dbReference type="PANTHER" id="PTHR15020:SF50">
    <property type="entry name" value="UPF0659 PROTEIN YMR090W"/>
    <property type="match status" value="1"/>
</dbReference>
<proteinExistence type="predicted"/>
<keyword evidence="3" id="KW-1185">Reference proteome</keyword>
<dbReference type="Gene3D" id="3.40.50.720">
    <property type="entry name" value="NAD(P)-binding Rossmann-like Domain"/>
    <property type="match status" value="1"/>
</dbReference>
<dbReference type="OrthoDB" id="9803892at2"/>
<dbReference type="InterPro" id="IPR016040">
    <property type="entry name" value="NAD(P)-bd_dom"/>
</dbReference>
<evidence type="ECO:0000259" key="1">
    <source>
        <dbReference type="Pfam" id="PF13460"/>
    </source>
</evidence>
<gene>
    <name evidence="2" type="ORF">ATL39_1350</name>
</gene>